<evidence type="ECO:0000313" key="1">
    <source>
        <dbReference type="EMBL" id="SMX83648.1"/>
    </source>
</evidence>
<proteinExistence type="predicted"/>
<gene>
    <name evidence="1" type="ORF">BAURA86_01400</name>
</gene>
<sequence>MGKGARARKIRAMADSVTSYWHGGITGLRVGDDIIPMSQIVEAEWAKIGDHYDYDPNFAYITTDYDLAHDTAVHSAQGLGTAAVYRVRPEGATSHDDDYPAGVSLRCRRARIVEVASEITSKTPSRKTDRKYMVWTDGTALYDADGYVQPSKILRAQGVHKADLRPLGPDASFDDVRAFARELILSRRDA</sequence>
<name>A0A2H1J8K0_BREAU</name>
<dbReference type="InterPro" id="IPR038611">
    <property type="entry name" value="Arr_sf"/>
</dbReference>
<dbReference type="Proteomes" id="UP000234300">
    <property type="component" value="Unassembled WGS sequence"/>
</dbReference>
<dbReference type="EMBL" id="FXZI01000004">
    <property type="protein sequence ID" value="SMX83648.1"/>
    <property type="molecule type" value="Genomic_DNA"/>
</dbReference>
<accession>A0A2H1J8K0</accession>
<protein>
    <submittedName>
        <fullName evidence="1">Uncharacterized protein</fullName>
    </submittedName>
</protein>
<evidence type="ECO:0000313" key="2">
    <source>
        <dbReference type="Proteomes" id="UP000234300"/>
    </source>
</evidence>
<reference evidence="1 2" key="1">
    <citation type="submission" date="2017-03" db="EMBL/GenBank/DDBJ databases">
        <authorList>
            <person name="Afonso C.L."/>
            <person name="Miller P.J."/>
            <person name="Scott M.A."/>
            <person name="Spackman E."/>
            <person name="Goraichik I."/>
            <person name="Dimitrov K.M."/>
            <person name="Suarez D.L."/>
            <person name="Swayne D.E."/>
        </authorList>
    </citation>
    <scope>NUCLEOTIDE SEQUENCE [LARGE SCALE GENOMIC DNA]</scope>
    <source>
        <strain evidence="2">8(6)</strain>
    </source>
</reference>
<dbReference type="Gene3D" id="3.20.170.40">
    <property type="entry name" value="Rifampin ADP-ribosyltransferase domain"/>
    <property type="match status" value="1"/>
</dbReference>
<dbReference type="AlphaFoldDB" id="A0A2H1J8K0"/>
<organism evidence="1 2">
    <name type="scientific">Brevibacterium aurantiacum</name>
    <dbReference type="NCBI Taxonomy" id="273384"/>
    <lineage>
        <taxon>Bacteria</taxon>
        <taxon>Bacillati</taxon>
        <taxon>Actinomycetota</taxon>
        <taxon>Actinomycetes</taxon>
        <taxon>Micrococcales</taxon>
        <taxon>Brevibacteriaceae</taxon>
        <taxon>Brevibacterium</taxon>
    </lineage>
</organism>